<accession>A0A1G9S9Z1</accession>
<dbReference type="STRING" id="1075417.SAMN05421823_11281"/>
<organism evidence="1 2">
    <name type="scientific">Catalinimonas alkaloidigena</name>
    <dbReference type="NCBI Taxonomy" id="1075417"/>
    <lineage>
        <taxon>Bacteria</taxon>
        <taxon>Pseudomonadati</taxon>
        <taxon>Bacteroidota</taxon>
        <taxon>Cytophagia</taxon>
        <taxon>Cytophagales</taxon>
        <taxon>Catalimonadaceae</taxon>
        <taxon>Catalinimonas</taxon>
    </lineage>
</organism>
<gene>
    <name evidence="1" type="ORF">SAMN05421823_11281</name>
</gene>
<dbReference type="Proteomes" id="UP000198510">
    <property type="component" value="Unassembled WGS sequence"/>
</dbReference>
<dbReference type="AlphaFoldDB" id="A0A1G9S9Z1"/>
<keyword evidence="2" id="KW-1185">Reference proteome</keyword>
<evidence type="ECO:0000313" key="1">
    <source>
        <dbReference type="EMBL" id="SDM32150.1"/>
    </source>
</evidence>
<reference evidence="1 2" key="1">
    <citation type="submission" date="2016-10" db="EMBL/GenBank/DDBJ databases">
        <authorList>
            <person name="de Groot N.N."/>
        </authorList>
    </citation>
    <scope>NUCLEOTIDE SEQUENCE [LARGE SCALE GENOMIC DNA]</scope>
    <source>
        <strain evidence="1 2">DSM 25186</strain>
    </source>
</reference>
<dbReference type="EMBL" id="FNFO01000012">
    <property type="protein sequence ID" value="SDM32150.1"/>
    <property type="molecule type" value="Genomic_DNA"/>
</dbReference>
<sequence length="62" mass="7163">MNKEEVKTEIHKIVDRLPDEVSDEVLIYLKGVLDKSAHHVKLTTNLAKILNEDQELLKRLAQ</sequence>
<protein>
    <recommendedName>
        <fullName evidence="3">DUF2281 domain-containing protein</fullName>
    </recommendedName>
</protein>
<name>A0A1G9S9Z1_9BACT</name>
<evidence type="ECO:0000313" key="2">
    <source>
        <dbReference type="Proteomes" id="UP000198510"/>
    </source>
</evidence>
<evidence type="ECO:0008006" key="3">
    <source>
        <dbReference type="Google" id="ProtNLM"/>
    </source>
</evidence>
<proteinExistence type="predicted"/>